<dbReference type="Pfam" id="PF20703">
    <property type="entry name" value="nSTAND1"/>
    <property type="match status" value="1"/>
</dbReference>
<evidence type="ECO:0000313" key="3">
    <source>
        <dbReference type="Proteomes" id="UP000619078"/>
    </source>
</evidence>
<name>A0A926P0U8_9SPHI</name>
<dbReference type="Proteomes" id="UP000619078">
    <property type="component" value="Unassembled WGS sequence"/>
</dbReference>
<comment type="caution">
    <text evidence="2">The sequence shown here is derived from an EMBL/GenBank/DDBJ whole genome shotgun (WGS) entry which is preliminary data.</text>
</comment>
<dbReference type="RefSeq" id="WP_191165675.1">
    <property type="nucleotide sequence ID" value="NZ_JACWMX010000010.1"/>
</dbReference>
<keyword evidence="3" id="KW-1185">Reference proteome</keyword>
<reference evidence="2" key="1">
    <citation type="submission" date="2020-09" db="EMBL/GenBank/DDBJ databases">
        <title>Novel species of Mucilaginibacter isolated from a glacier on the Tibetan Plateau.</title>
        <authorList>
            <person name="Liu Q."/>
            <person name="Xin Y.-H."/>
        </authorList>
    </citation>
    <scope>NUCLEOTIDE SEQUENCE</scope>
    <source>
        <strain evidence="2">ZB1P21</strain>
    </source>
</reference>
<proteinExistence type="predicted"/>
<gene>
    <name evidence="2" type="ORF">IDJ76_19200</name>
</gene>
<dbReference type="SUPFAM" id="SSF52540">
    <property type="entry name" value="P-loop containing nucleoside triphosphate hydrolases"/>
    <property type="match status" value="1"/>
</dbReference>
<organism evidence="2 3">
    <name type="scientific">Mucilaginibacter glaciei</name>
    <dbReference type="NCBI Taxonomy" id="2772109"/>
    <lineage>
        <taxon>Bacteria</taxon>
        <taxon>Pseudomonadati</taxon>
        <taxon>Bacteroidota</taxon>
        <taxon>Sphingobacteriia</taxon>
        <taxon>Sphingobacteriales</taxon>
        <taxon>Sphingobacteriaceae</taxon>
        <taxon>Mucilaginibacter</taxon>
    </lineage>
</organism>
<dbReference type="InterPro" id="IPR049052">
    <property type="entry name" value="nSTAND1"/>
</dbReference>
<evidence type="ECO:0000313" key="2">
    <source>
        <dbReference type="EMBL" id="MBD1395239.1"/>
    </source>
</evidence>
<evidence type="ECO:0000259" key="1">
    <source>
        <dbReference type="Pfam" id="PF20703"/>
    </source>
</evidence>
<feature type="domain" description="Novel STAND NTPase 1" evidence="1">
    <location>
        <begin position="29"/>
        <end position="194"/>
    </location>
</feature>
<accession>A0A926P0U8</accession>
<protein>
    <recommendedName>
        <fullName evidence="1">Novel STAND NTPase 1 domain-containing protein</fullName>
    </recommendedName>
</protein>
<dbReference type="EMBL" id="JACWMX010000010">
    <property type="protein sequence ID" value="MBD1395239.1"/>
    <property type="molecule type" value="Genomic_DNA"/>
</dbReference>
<sequence length="1078" mass="124732">MAKRFSPSVNILTQDVDLSQYFLTSNVQAVFDLITNNYNSGIRSLNLIGAYGTGKSSFLSALMQHLIDEQVFLDDHKWCTLKQFTILKAVSDYDSFIRQFADLIGSNSDKPQQLLKNFVQFLTLQNQQGNCVVVVVDEFGKMLEYAAKYEPEKELYFIQQLAELVNSGDYEVVWISTLHQDFSGYAHQLSRLQRNEWVKVKGRFKEITFNEPVEQLLFLASQRLNNAVPTFVQPAFEKLFQAIVDANVFPLRDFFNPEVAAKLYPLDILATAVLAQALQQYGQNERSLFSFLSGDNYFDLKDFDQGNANFYGVSAVHDYLNYNLHSFLHSKVNPHYSQWAEIRNALERVDGEFDFKQQTLYHGIVKTIGIFQLFLPANAVIDRTFLAAYLDHVLNITGSAQAIAELEQRFIIRYYQRKHRYTLYEASDVDIDVAISDAAAEVSRANDVVHYLGTYFDFPTMSAKRAYFDRGTPRVFQFKISDNPYNATLPQGEVDGFVNLIFSTFLSVNDLEKVSGQNDHAVLYGLYQNPDEIRNLIEEIEKAEIAREKHKEDRIARRELDSIIDLQRNLLNHYVMESFFNREIVRWFYHGAEVFTITNNRRFNEILSEICTEVYHHAPVFRSEIANKTKLSTAASLARKELFQALFLNAEKENLGIKGFPPQKSIYYSLLRQTHIHEYGNGGWFLQEPELEADPFRFGPLFEASNAFLDSSRGVRRNVGELYEKLGKAPFKLKKGFLDFWIPIFMILKKSDYALYGEFGYIADLNAEILELLVKKPDNYALKAFDVAGVRINMFNRYREMLQLPQKERTDNEAFVQTIVPFIKFYKELHAYAKNTRRISKPSQKIRKALIDADDPERLFFEDFPAALGFDLIQLNKDPLLLGEFTTALQNAIRELRSAYEQLLVRFEKVINSLWNTDLEFADYKAKLRARYQVGLKSYLLLPYQRTFYDRVFSPLEDRKAWLSSVAQSLIAKPLEQSNDDDELRLFDRFLELIHELDNLNEIGKQPKLADTDETFKLEITRPGEDVRNQVITVPKEKSTKFKQAQNDIETALAGENRFTKIAILAEMLKKEIDRDGK</sequence>
<dbReference type="InterPro" id="IPR027417">
    <property type="entry name" value="P-loop_NTPase"/>
</dbReference>
<dbReference type="Gene3D" id="3.40.50.300">
    <property type="entry name" value="P-loop containing nucleotide triphosphate hydrolases"/>
    <property type="match status" value="1"/>
</dbReference>
<dbReference type="AlphaFoldDB" id="A0A926P0U8"/>